<name>R1CTV9_9FIRM</name>
<dbReference type="Gene3D" id="3.30.160.60">
    <property type="entry name" value="Classic Zinc Finger"/>
    <property type="match status" value="1"/>
</dbReference>
<dbReference type="GO" id="GO:0008932">
    <property type="term" value="F:lytic endotransglycosylase activity"/>
    <property type="evidence" value="ECO:0007669"/>
    <property type="project" value="UniProtKB-UniRule"/>
</dbReference>
<evidence type="ECO:0000313" key="9">
    <source>
        <dbReference type="Proteomes" id="UP000013378"/>
    </source>
</evidence>
<dbReference type="GO" id="GO:0005886">
    <property type="term" value="C:plasma membrane"/>
    <property type="evidence" value="ECO:0007669"/>
    <property type="project" value="UniProtKB-UniRule"/>
</dbReference>
<dbReference type="PANTHER" id="PTHR30518">
    <property type="entry name" value="ENDOLYTIC MUREIN TRANSGLYCOSYLASE"/>
    <property type="match status" value="1"/>
</dbReference>
<evidence type="ECO:0000256" key="4">
    <source>
        <dbReference type="ARBA" id="ARBA00023136"/>
    </source>
</evidence>
<protein>
    <recommendedName>
        <fullName evidence="7">Endolytic murein transglycosylase</fullName>
        <ecNumber evidence="7">4.2.2.29</ecNumber>
    </recommendedName>
    <alternativeName>
        <fullName evidence="7">Peptidoglycan lytic transglycosylase</fullName>
    </alternativeName>
    <alternativeName>
        <fullName evidence="7">Peptidoglycan polymerization terminase</fullName>
    </alternativeName>
</protein>
<reference evidence="8 9" key="1">
    <citation type="journal article" date="2015" name="Geomicrobiol. J.">
        <title>Caldisalinibacter kiritimatiensis gen. nov., sp. nov., a moderately thermohalophilic thiosulfate-reducing bacterium from a hypersaline microbial mat.</title>
        <authorList>
            <person name="Ben Hania W."/>
            <person name="Joseph M."/>
            <person name="Fiebig A."/>
            <person name="Bunk B."/>
            <person name="Klenk H.-P."/>
            <person name="Fardeau M.-L."/>
            <person name="Spring S."/>
        </authorList>
    </citation>
    <scope>NUCLEOTIDE SEQUENCE [LARGE SCALE GENOMIC DNA]</scope>
    <source>
        <strain evidence="8 9">L21-TH-D2</strain>
    </source>
</reference>
<evidence type="ECO:0000313" key="8">
    <source>
        <dbReference type="EMBL" id="EOD00124.1"/>
    </source>
</evidence>
<comment type="caution">
    <text evidence="8">The sequence shown here is derived from an EMBL/GenBank/DDBJ whole genome shotgun (WGS) entry which is preliminary data.</text>
</comment>
<dbReference type="eggNOG" id="COG1559">
    <property type="taxonomic scope" value="Bacteria"/>
</dbReference>
<comment type="catalytic activity">
    <reaction evidence="7">
        <text>a peptidoglycan chain = a peptidoglycan chain with N-acetyl-1,6-anhydromuramyl-[peptide] at the reducing end + a peptidoglycan chain with N-acetylglucosamine at the non-reducing end.</text>
        <dbReference type="EC" id="4.2.2.29"/>
    </reaction>
</comment>
<dbReference type="Proteomes" id="UP000013378">
    <property type="component" value="Unassembled WGS sequence"/>
</dbReference>
<dbReference type="CDD" id="cd08010">
    <property type="entry name" value="MltG_like"/>
    <property type="match status" value="1"/>
</dbReference>
<dbReference type="EC" id="4.2.2.29" evidence="7"/>
<organism evidence="8 9">
    <name type="scientific">Caldisalinibacter kiritimatiensis</name>
    <dbReference type="NCBI Taxonomy" id="1304284"/>
    <lineage>
        <taxon>Bacteria</taxon>
        <taxon>Bacillati</taxon>
        <taxon>Bacillota</taxon>
        <taxon>Tissierellia</taxon>
        <taxon>Tissierellales</taxon>
        <taxon>Thermohalobacteraceae</taxon>
        <taxon>Caldisalinibacter</taxon>
    </lineage>
</organism>
<dbReference type="OrthoDB" id="9814591at2"/>
<comment type="similarity">
    <text evidence="7">Belongs to the transglycosylase MltG family.</text>
</comment>
<dbReference type="NCBIfam" id="TIGR00247">
    <property type="entry name" value="endolytic transglycosylase MltG"/>
    <property type="match status" value="1"/>
</dbReference>
<dbReference type="AlphaFoldDB" id="R1CTV9"/>
<evidence type="ECO:0000256" key="5">
    <source>
        <dbReference type="ARBA" id="ARBA00023239"/>
    </source>
</evidence>
<dbReference type="InterPro" id="IPR003770">
    <property type="entry name" value="MLTG-like"/>
</dbReference>
<dbReference type="Pfam" id="PF02618">
    <property type="entry name" value="YceG"/>
    <property type="match status" value="1"/>
</dbReference>
<dbReference type="RefSeq" id="WP_006314621.1">
    <property type="nucleotide sequence ID" value="NZ_ARZA01000204.1"/>
</dbReference>
<dbReference type="Gene3D" id="3.30.1490.480">
    <property type="entry name" value="Endolytic murein transglycosylase"/>
    <property type="match status" value="2"/>
</dbReference>
<keyword evidence="5 7" id="KW-0456">Lyase</keyword>
<comment type="function">
    <text evidence="7">Functions as a peptidoglycan terminase that cleaves nascent peptidoglycan strands endolytically to terminate their elongation.</text>
</comment>
<evidence type="ECO:0000256" key="3">
    <source>
        <dbReference type="ARBA" id="ARBA00022989"/>
    </source>
</evidence>
<dbReference type="GO" id="GO:0071555">
    <property type="term" value="P:cell wall organization"/>
    <property type="evidence" value="ECO:0007669"/>
    <property type="project" value="UniProtKB-KW"/>
</dbReference>
<dbReference type="EMBL" id="ARZA01000204">
    <property type="protein sequence ID" value="EOD00124.1"/>
    <property type="molecule type" value="Genomic_DNA"/>
</dbReference>
<evidence type="ECO:0000256" key="7">
    <source>
        <dbReference type="HAMAP-Rule" id="MF_02065"/>
    </source>
</evidence>
<evidence type="ECO:0000256" key="2">
    <source>
        <dbReference type="ARBA" id="ARBA00022692"/>
    </source>
</evidence>
<evidence type="ECO:0000256" key="1">
    <source>
        <dbReference type="ARBA" id="ARBA00022475"/>
    </source>
</evidence>
<keyword evidence="2 7" id="KW-0812">Transmembrane</keyword>
<dbReference type="PATRIC" id="fig|1304284.3.peg.1814"/>
<accession>R1CTV9</accession>
<dbReference type="STRING" id="1304284.L21TH_1847"/>
<keyword evidence="3 7" id="KW-1133">Transmembrane helix</keyword>
<dbReference type="HAMAP" id="MF_02065">
    <property type="entry name" value="MltG"/>
    <property type="match status" value="1"/>
</dbReference>
<keyword evidence="1 7" id="KW-1003">Cell membrane</keyword>
<dbReference type="GO" id="GO:0009252">
    <property type="term" value="P:peptidoglycan biosynthetic process"/>
    <property type="evidence" value="ECO:0007669"/>
    <property type="project" value="UniProtKB-UniRule"/>
</dbReference>
<keyword evidence="6 7" id="KW-0961">Cell wall biogenesis/degradation</keyword>
<dbReference type="PANTHER" id="PTHR30518:SF2">
    <property type="entry name" value="ENDOLYTIC MUREIN TRANSGLYCOSYLASE"/>
    <property type="match status" value="1"/>
</dbReference>
<keyword evidence="9" id="KW-1185">Reference proteome</keyword>
<evidence type="ECO:0000256" key="6">
    <source>
        <dbReference type="ARBA" id="ARBA00023316"/>
    </source>
</evidence>
<keyword evidence="4 7" id="KW-0472">Membrane</keyword>
<gene>
    <name evidence="7" type="primary">mltG</name>
    <name evidence="8" type="ORF">L21TH_1847</name>
</gene>
<feature type="site" description="Important for catalytic activity" evidence="7">
    <location>
        <position position="240"/>
    </location>
</feature>
<proteinExistence type="inferred from homology"/>
<sequence length="351" mass="40095">MPDILSKEKKRKKNTRLRKFFFTLLIILTLAFISAKQYYISQTQPVAVNNISEVTIVIPKGSSTSKIALILKENNLIRNELLFKFLCKVDGIDGKLKAGKYKLDNGMTPKEILNKLVEGGVLKETVKFTIPEGFELREIADRLANQRIVNKEEFLSMCEDISYFSDEFNFLNELPNNTTLEGYLFPDTYEVYKDATEEEIIRKMLKRFDEVYNEDIIKKAKQLDMTINEVITLASIIEREAQVDSERPLISAVFHNRLNIGMKLQSCVTVQYALGERKQSLTYDDLEVESKYNTYLYKGLPPGPIASPGAASIEAAVKPADVDYIYFVANGDGTHTFTDNYKEFLKAKHDE</sequence>